<dbReference type="Proteomes" id="UP000570166">
    <property type="component" value="Unassembled WGS sequence"/>
</dbReference>
<dbReference type="GO" id="GO:0071973">
    <property type="term" value="P:bacterial-type flagellum-dependent cell motility"/>
    <property type="evidence" value="ECO:0007669"/>
    <property type="project" value="TreeGrafter"/>
</dbReference>
<keyword evidence="9" id="KW-0969">Cilium</keyword>
<keyword evidence="9" id="KW-0282">Flagellum</keyword>
<sequence length="582" mass="57730">MTTTSSTTGSTSTAATTSTTSSSSSSSSSNSSIGSTILSSLNANGASIDTGSLVTQLTAAQKSSLEDPITAKQATNTAQISAVATLTSDLNTFSSSLNTLIQGGTLQTQPVSSDTSVMTVSAVAGTPVGALNQSVTVNALAQAQTVKSATYSTTQAFNTGTLTLTVGTGSPVAINIDSTNNTLSGVAQAINSAGAGVTASIITGSDGTATMVLKGTSGAANSFTLAAADDSTATQPTGGQSLSALSYDGTASSGLTRTQAAQDASVTVDGVTVTRSSNTFNDVIPGVSMTLSKVGTVNLSSTRPNDAITEAVNDFVTAYNQLLSEINTDTAASSGTASAGPLRGNAALRQLKTQLSQLSTTPLNASGSIRTLAELGVKTAQDGTLSVDSSTLSSMLTKYPDDVEAMFVTSQSSSSGKVVITSAAGSSASGVFQVTGLTPATGGGNATGSINGIPMSASSWNLTAATGQGADGLTLQILSGTPSTATITVNQGLGGVLSSLIGSLTATSGGKPVGAIATLSDSLNTQKTTLADQLTKADAQVTVYHDRLVTQFTQMNTLVSGYKSTQAYLTQQVALWTNPNAS</sequence>
<dbReference type="GO" id="GO:0009424">
    <property type="term" value="C:bacterial-type flagellum hook"/>
    <property type="evidence" value="ECO:0007669"/>
    <property type="project" value="UniProtKB-UniRule"/>
</dbReference>
<evidence type="ECO:0000256" key="6">
    <source>
        <dbReference type="SAM" id="MobiDB-lite"/>
    </source>
</evidence>
<dbReference type="AlphaFoldDB" id="A0A838L370"/>
<evidence type="ECO:0000259" key="7">
    <source>
        <dbReference type="Pfam" id="PF02465"/>
    </source>
</evidence>
<name>A0A838L370_9SPHN</name>
<evidence type="ECO:0000313" key="10">
    <source>
        <dbReference type="Proteomes" id="UP000570166"/>
    </source>
</evidence>
<keyword evidence="3" id="KW-0175">Coiled coil</keyword>
<keyword evidence="5" id="KW-0964">Secreted</keyword>
<dbReference type="InterPro" id="IPR003481">
    <property type="entry name" value="FliD_N"/>
</dbReference>
<comment type="subcellular location">
    <subcellularLocation>
        <location evidence="5">Secreted</location>
    </subcellularLocation>
    <subcellularLocation>
        <location evidence="5">Bacterial flagellum</location>
    </subcellularLocation>
</comment>
<keyword evidence="10" id="KW-1185">Reference proteome</keyword>
<evidence type="ECO:0000256" key="2">
    <source>
        <dbReference type="ARBA" id="ARBA00011255"/>
    </source>
</evidence>
<dbReference type="EMBL" id="JACEIB010000001">
    <property type="protein sequence ID" value="MBA2932962.1"/>
    <property type="molecule type" value="Genomic_DNA"/>
</dbReference>
<comment type="caution">
    <text evidence="9">The sequence shown here is derived from an EMBL/GenBank/DDBJ whole genome shotgun (WGS) entry which is preliminary data.</text>
</comment>
<gene>
    <name evidence="9" type="primary">fliD</name>
    <name evidence="9" type="ORF">HZF05_02515</name>
</gene>
<feature type="region of interest" description="Disordered" evidence="6">
    <location>
        <begin position="1"/>
        <end position="31"/>
    </location>
</feature>
<dbReference type="Pfam" id="PF07195">
    <property type="entry name" value="FliD_C"/>
    <property type="match status" value="1"/>
</dbReference>
<evidence type="ECO:0000256" key="5">
    <source>
        <dbReference type="RuleBase" id="RU362066"/>
    </source>
</evidence>
<dbReference type="InterPro" id="IPR040026">
    <property type="entry name" value="FliD"/>
</dbReference>
<keyword evidence="9" id="KW-0966">Cell projection</keyword>
<dbReference type="GO" id="GO:0009421">
    <property type="term" value="C:bacterial-type flagellum filament cap"/>
    <property type="evidence" value="ECO:0007669"/>
    <property type="project" value="InterPro"/>
</dbReference>
<comment type="similarity">
    <text evidence="1 5">Belongs to the FliD family.</text>
</comment>
<proteinExistence type="inferred from homology"/>
<dbReference type="Pfam" id="PF02465">
    <property type="entry name" value="FliD_N"/>
    <property type="match status" value="1"/>
</dbReference>
<evidence type="ECO:0000256" key="1">
    <source>
        <dbReference type="ARBA" id="ARBA00009764"/>
    </source>
</evidence>
<dbReference type="PANTHER" id="PTHR30288:SF0">
    <property type="entry name" value="FLAGELLAR HOOK-ASSOCIATED PROTEIN 2"/>
    <property type="match status" value="1"/>
</dbReference>
<protein>
    <recommendedName>
        <fullName evidence="5">Flagellar hook-associated protein 2</fullName>
        <shortName evidence="5">HAP2</shortName>
    </recommendedName>
    <alternativeName>
        <fullName evidence="5">Flagellar cap protein</fullName>
    </alternativeName>
</protein>
<feature type="domain" description="Flagellar hook-associated protein 2 N-terminal" evidence="7">
    <location>
        <begin position="48"/>
        <end position="144"/>
    </location>
</feature>
<evidence type="ECO:0000256" key="3">
    <source>
        <dbReference type="ARBA" id="ARBA00023054"/>
    </source>
</evidence>
<accession>A0A838L370</accession>
<keyword evidence="4 5" id="KW-0975">Bacterial flagellum</keyword>
<dbReference type="InterPro" id="IPR010809">
    <property type="entry name" value="FliD_C"/>
</dbReference>
<evidence type="ECO:0000256" key="4">
    <source>
        <dbReference type="ARBA" id="ARBA00023143"/>
    </source>
</evidence>
<comment type="function">
    <text evidence="5">Required for morphogenesis and for the elongation of the flagellar filament by facilitating polymerization of the flagellin monomers at the tip of growing filament. Forms a capping structure, which prevents flagellin subunits (transported through the central channel of the flagellum) from leaking out without polymerization at the distal end.</text>
</comment>
<evidence type="ECO:0000313" key="9">
    <source>
        <dbReference type="EMBL" id="MBA2932962.1"/>
    </source>
</evidence>
<comment type="subunit">
    <text evidence="2 5">Homopentamer.</text>
</comment>
<dbReference type="GO" id="GO:0007155">
    <property type="term" value="P:cell adhesion"/>
    <property type="evidence" value="ECO:0007669"/>
    <property type="project" value="InterPro"/>
</dbReference>
<evidence type="ECO:0000259" key="8">
    <source>
        <dbReference type="Pfam" id="PF07195"/>
    </source>
</evidence>
<dbReference type="GO" id="GO:0005576">
    <property type="term" value="C:extracellular region"/>
    <property type="evidence" value="ECO:0007669"/>
    <property type="project" value="UniProtKB-SubCell"/>
</dbReference>
<reference evidence="9 10" key="1">
    <citation type="submission" date="2020-07" db="EMBL/GenBank/DDBJ databases">
        <authorList>
            <person name="Sun Q."/>
        </authorList>
    </citation>
    <scope>NUCLEOTIDE SEQUENCE [LARGE SCALE GENOMIC DNA]</scope>
    <source>
        <strain evidence="9 10">CGMCC 1.13654</strain>
    </source>
</reference>
<dbReference type="PANTHER" id="PTHR30288">
    <property type="entry name" value="FLAGELLAR CAP/ASSEMBLY PROTEIN FLID"/>
    <property type="match status" value="1"/>
</dbReference>
<organism evidence="9 10">
    <name type="scientific">Sphingomonas chungangi</name>
    <dbReference type="NCBI Taxonomy" id="2683589"/>
    <lineage>
        <taxon>Bacteria</taxon>
        <taxon>Pseudomonadati</taxon>
        <taxon>Pseudomonadota</taxon>
        <taxon>Alphaproteobacteria</taxon>
        <taxon>Sphingomonadales</taxon>
        <taxon>Sphingomonadaceae</taxon>
        <taxon>Sphingomonas</taxon>
    </lineage>
</organism>
<feature type="domain" description="Flagellar hook-associated protein 2 C-terminal" evidence="8">
    <location>
        <begin position="261"/>
        <end position="563"/>
    </location>
</feature>